<accession>A0ABU0S9U1</accession>
<keyword evidence="1" id="KW-0812">Transmembrane</keyword>
<feature type="transmembrane region" description="Helical" evidence="1">
    <location>
        <begin position="85"/>
        <end position="103"/>
    </location>
</feature>
<reference evidence="2 3" key="1">
    <citation type="submission" date="2023-07" db="EMBL/GenBank/DDBJ databases">
        <title>Comparative genomics of wheat-associated soil bacteria to identify genetic determinants of phenazine resistance.</title>
        <authorList>
            <person name="Mouncey N."/>
        </authorList>
    </citation>
    <scope>NUCLEOTIDE SEQUENCE [LARGE SCALE GENOMIC DNA]</scope>
    <source>
        <strain evidence="2 3">W4I11</strain>
    </source>
</reference>
<keyword evidence="1" id="KW-0472">Membrane</keyword>
<comment type="caution">
    <text evidence="2">The sequence shown here is derived from an EMBL/GenBank/DDBJ whole genome shotgun (WGS) entry which is preliminary data.</text>
</comment>
<feature type="transmembrane region" description="Helical" evidence="1">
    <location>
        <begin position="29"/>
        <end position="48"/>
    </location>
</feature>
<dbReference type="RefSeq" id="WP_115054548.1">
    <property type="nucleotide sequence ID" value="NZ_JAUSZT010000003.1"/>
</dbReference>
<organism evidence="2 3">
    <name type="scientific">Phyllobacterium ifriqiyense</name>
    <dbReference type="NCBI Taxonomy" id="314238"/>
    <lineage>
        <taxon>Bacteria</taxon>
        <taxon>Pseudomonadati</taxon>
        <taxon>Pseudomonadota</taxon>
        <taxon>Alphaproteobacteria</taxon>
        <taxon>Hyphomicrobiales</taxon>
        <taxon>Phyllobacteriaceae</taxon>
        <taxon>Phyllobacterium</taxon>
    </lineage>
</organism>
<protein>
    <submittedName>
        <fullName evidence="2">Membrane protein</fullName>
    </submittedName>
</protein>
<sequence>MHVLLFVLAVTTVLGSMIGAIQTGAQFWQGGLIGVFGLSAIELFYIIMSVIYPSLASNPVLAIIVFLVAVEFAASHVVLNRKQTAGVAGGALMLTTISGVFLAV</sequence>
<feature type="transmembrane region" description="Helical" evidence="1">
    <location>
        <begin position="60"/>
        <end position="79"/>
    </location>
</feature>
<keyword evidence="3" id="KW-1185">Reference proteome</keyword>
<gene>
    <name evidence="2" type="ORF">QFZ34_002717</name>
</gene>
<dbReference type="EMBL" id="JAUSZT010000003">
    <property type="protein sequence ID" value="MDQ0997535.1"/>
    <property type="molecule type" value="Genomic_DNA"/>
</dbReference>
<dbReference type="Proteomes" id="UP001237780">
    <property type="component" value="Unassembled WGS sequence"/>
</dbReference>
<name>A0ABU0S9U1_9HYPH</name>
<evidence type="ECO:0000313" key="2">
    <source>
        <dbReference type="EMBL" id="MDQ0997535.1"/>
    </source>
</evidence>
<keyword evidence="1" id="KW-1133">Transmembrane helix</keyword>
<proteinExistence type="predicted"/>
<evidence type="ECO:0000313" key="3">
    <source>
        <dbReference type="Proteomes" id="UP001237780"/>
    </source>
</evidence>
<evidence type="ECO:0000256" key="1">
    <source>
        <dbReference type="SAM" id="Phobius"/>
    </source>
</evidence>